<evidence type="ECO:0000256" key="1">
    <source>
        <dbReference type="SAM" id="MobiDB-lite"/>
    </source>
</evidence>
<comment type="caution">
    <text evidence="2">The sequence shown here is derived from an EMBL/GenBank/DDBJ whole genome shotgun (WGS) entry which is preliminary data.</text>
</comment>
<evidence type="ECO:0000313" key="3">
    <source>
        <dbReference type="Proteomes" id="UP000326759"/>
    </source>
</evidence>
<feature type="region of interest" description="Disordered" evidence="1">
    <location>
        <begin position="43"/>
        <end position="90"/>
    </location>
</feature>
<keyword evidence="3" id="KW-1185">Reference proteome</keyword>
<dbReference type="Proteomes" id="UP000326759">
    <property type="component" value="Unassembled WGS sequence"/>
</dbReference>
<dbReference type="AlphaFoldDB" id="A0A5N5TK65"/>
<evidence type="ECO:0000313" key="2">
    <source>
        <dbReference type="EMBL" id="KAB7506539.1"/>
    </source>
</evidence>
<sequence>MCVCVCSHFIVYGKEVGHLWVLYCRIGKVVIRPIAFKPVVPNGVGHPPSGNKGVVTGGGQEGSIENGHSTFVTLQGRPDPRYTSTPTLYG</sequence>
<proteinExistence type="predicted"/>
<dbReference type="EMBL" id="SEYY01000755">
    <property type="protein sequence ID" value="KAB7506539.1"/>
    <property type="molecule type" value="Genomic_DNA"/>
</dbReference>
<accession>A0A5N5TK65</accession>
<protein>
    <submittedName>
        <fullName evidence="2">Uncharacterized protein</fullName>
    </submittedName>
</protein>
<reference evidence="2 3" key="1">
    <citation type="journal article" date="2019" name="PLoS Biol.">
        <title>Sex chromosomes control vertical transmission of feminizing Wolbachia symbionts in an isopod.</title>
        <authorList>
            <person name="Becking T."/>
            <person name="Chebbi M.A."/>
            <person name="Giraud I."/>
            <person name="Moumen B."/>
            <person name="Laverre T."/>
            <person name="Caubet Y."/>
            <person name="Peccoud J."/>
            <person name="Gilbert C."/>
            <person name="Cordaux R."/>
        </authorList>
    </citation>
    <scope>NUCLEOTIDE SEQUENCE [LARGE SCALE GENOMIC DNA]</scope>
    <source>
        <strain evidence="2">ANa2</strain>
        <tissue evidence="2">Whole body excluding digestive tract and cuticle</tissue>
    </source>
</reference>
<organism evidence="2 3">
    <name type="scientific">Armadillidium nasatum</name>
    <dbReference type="NCBI Taxonomy" id="96803"/>
    <lineage>
        <taxon>Eukaryota</taxon>
        <taxon>Metazoa</taxon>
        <taxon>Ecdysozoa</taxon>
        <taxon>Arthropoda</taxon>
        <taxon>Crustacea</taxon>
        <taxon>Multicrustacea</taxon>
        <taxon>Malacostraca</taxon>
        <taxon>Eumalacostraca</taxon>
        <taxon>Peracarida</taxon>
        <taxon>Isopoda</taxon>
        <taxon>Oniscidea</taxon>
        <taxon>Crinocheta</taxon>
        <taxon>Armadillidiidae</taxon>
        <taxon>Armadillidium</taxon>
    </lineage>
</organism>
<dbReference type="OrthoDB" id="6369769at2759"/>
<gene>
    <name evidence="2" type="ORF">Anas_10062</name>
</gene>
<name>A0A5N5TK65_9CRUS</name>